<evidence type="ECO:0000256" key="5">
    <source>
        <dbReference type="ARBA" id="ARBA00023002"/>
    </source>
</evidence>
<name>A0A068UW09_COFCA</name>
<comment type="cofactor">
    <cofactor evidence="1">
        <name>FAD</name>
        <dbReference type="ChEBI" id="CHEBI:57692"/>
    </cofactor>
</comment>
<dbReference type="Pfam" id="PF01266">
    <property type="entry name" value="DAO"/>
    <property type="match status" value="1"/>
</dbReference>
<dbReference type="InterPro" id="IPR006076">
    <property type="entry name" value="FAD-dep_OxRdtase"/>
</dbReference>
<sequence>MENCSEISGVIVVGASIMGSSTASQLAKSGKQTLLFEQFDFLPHRGCSHGESRTTPLHLWHSISGVPRTDQNSSARWPPLQARKRTWAASPAALNALKEWIQSKFGDFIDSSGPVLRQSCMYSMTPDEDFVIDFLVGEFGKDVVVGGGFSGHGFKMAPVIGRILADLAIDMHTKDVELKHLSIERFEGNSEGNPEDFGH</sequence>
<dbReference type="InParanoid" id="A0A068UW09"/>
<organism evidence="7 8">
    <name type="scientific">Coffea canephora</name>
    <name type="common">Robusta coffee</name>
    <dbReference type="NCBI Taxonomy" id="49390"/>
    <lineage>
        <taxon>Eukaryota</taxon>
        <taxon>Viridiplantae</taxon>
        <taxon>Streptophyta</taxon>
        <taxon>Embryophyta</taxon>
        <taxon>Tracheophyta</taxon>
        <taxon>Spermatophyta</taxon>
        <taxon>Magnoliopsida</taxon>
        <taxon>eudicotyledons</taxon>
        <taxon>Gunneridae</taxon>
        <taxon>Pentapetalae</taxon>
        <taxon>asterids</taxon>
        <taxon>lamiids</taxon>
        <taxon>Gentianales</taxon>
        <taxon>Rubiaceae</taxon>
        <taxon>Ixoroideae</taxon>
        <taxon>Gardenieae complex</taxon>
        <taxon>Bertiereae - Coffeeae clade</taxon>
        <taxon>Coffeeae</taxon>
        <taxon>Coffea</taxon>
    </lineage>
</organism>
<dbReference type="InterPro" id="IPR045170">
    <property type="entry name" value="MTOX"/>
</dbReference>
<evidence type="ECO:0000256" key="1">
    <source>
        <dbReference type="ARBA" id="ARBA00001974"/>
    </source>
</evidence>
<dbReference type="Gene3D" id="3.50.50.60">
    <property type="entry name" value="FAD/NAD(P)-binding domain"/>
    <property type="match status" value="1"/>
</dbReference>
<dbReference type="STRING" id="49390.A0A068UW09"/>
<dbReference type="GO" id="GO:0008115">
    <property type="term" value="F:sarcosine oxidase activity"/>
    <property type="evidence" value="ECO:0007669"/>
    <property type="project" value="TreeGrafter"/>
</dbReference>
<dbReference type="OrthoDB" id="424974at2759"/>
<proteinExistence type="inferred from homology"/>
<reference evidence="8" key="1">
    <citation type="journal article" date="2014" name="Science">
        <title>The coffee genome provides insight into the convergent evolution of caffeine biosynthesis.</title>
        <authorList>
            <person name="Denoeud F."/>
            <person name="Carretero-Paulet L."/>
            <person name="Dereeper A."/>
            <person name="Droc G."/>
            <person name="Guyot R."/>
            <person name="Pietrella M."/>
            <person name="Zheng C."/>
            <person name="Alberti A."/>
            <person name="Anthony F."/>
            <person name="Aprea G."/>
            <person name="Aury J.M."/>
            <person name="Bento P."/>
            <person name="Bernard M."/>
            <person name="Bocs S."/>
            <person name="Campa C."/>
            <person name="Cenci A."/>
            <person name="Combes M.C."/>
            <person name="Crouzillat D."/>
            <person name="Da Silva C."/>
            <person name="Daddiego L."/>
            <person name="De Bellis F."/>
            <person name="Dussert S."/>
            <person name="Garsmeur O."/>
            <person name="Gayraud T."/>
            <person name="Guignon V."/>
            <person name="Jahn K."/>
            <person name="Jamilloux V."/>
            <person name="Joet T."/>
            <person name="Labadie K."/>
            <person name="Lan T."/>
            <person name="Leclercq J."/>
            <person name="Lepelley M."/>
            <person name="Leroy T."/>
            <person name="Li L.T."/>
            <person name="Librado P."/>
            <person name="Lopez L."/>
            <person name="Munoz A."/>
            <person name="Noel B."/>
            <person name="Pallavicini A."/>
            <person name="Perrotta G."/>
            <person name="Poncet V."/>
            <person name="Pot D."/>
            <person name="Priyono X."/>
            <person name="Rigoreau M."/>
            <person name="Rouard M."/>
            <person name="Rozas J."/>
            <person name="Tranchant-Dubreuil C."/>
            <person name="VanBuren R."/>
            <person name="Zhang Q."/>
            <person name="Andrade A.C."/>
            <person name="Argout X."/>
            <person name="Bertrand B."/>
            <person name="de Kochko A."/>
            <person name="Graziosi G."/>
            <person name="Henry R.J."/>
            <person name="Jayarama X."/>
            <person name="Ming R."/>
            <person name="Nagai C."/>
            <person name="Rounsley S."/>
            <person name="Sankoff D."/>
            <person name="Giuliano G."/>
            <person name="Albert V.A."/>
            <person name="Wincker P."/>
            <person name="Lashermes P."/>
        </authorList>
    </citation>
    <scope>NUCLEOTIDE SEQUENCE [LARGE SCALE GENOMIC DNA]</scope>
    <source>
        <strain evidence="8">cv. DH200-94</strain>
    </source>
</reference>
<dbReference type="GO" id="GO:0050660">
    <property type="term" value="F:flavin adenine dinucleotide binding"/>
    <property type="evidence" value="ECO:0007669"/>
    <property type="project" value="InterPro"/>
</dbReference>
<evidence type="ECO:0000256" key="4">
    <source>
        <dbReference type="ARBA" id="ARBA00022827"/>
    </source>
</evidence>
<dbReference type="AlphaFoldDB" id="A0A068UW09"/>
<dbReference type="Gramene" id="CDP12469">
    <property type="protein sequence ID" value="CDP12469"/>
    <property type="gene ID" value="GSCOC_T00036052001"/>
</dbReference>
<feature type="domain" description="FAD dependent oxidoreductase" evidence="6">
    <location>
        <begin position="87"/>
        <end position="167"/>
    </location>
</feature>
<dbReference type="PANTHER" id="PTHR10961:SF7">
    <property type="entry name" value="FAD DEPENDENT OXIDOREDUCTASE DOMAIN-CONTAINING PROTEIN"/>
    <property type="match status" value="1"/>
</dbReference>
<accession>A0A068UW09</accession>
<dbReference type="Proteomes" id="UP000295252">
    <property type="component" value="Chromosome X"/>
</dbReference>
<dbReference type="SUPFAM" id="SSF51971">
    <property type="entry name" value="Nucleotide-binding domain"/>
    <property type="match status" value="1"/>
</dbReference>
<protein>
    <recommendedName>
        <fullName evidence="6">FAD dependent oxidoreductase domain-containing protein</fullName>
    </recommendedName>
</protein>
<dbReference type="PANTHER" id="PTHR10961">
    <property type="entry name" value="PEROXISOMAL SARCOSINE OXIDASE"/>
    <property type="match status" value="1"/>
</dbReference>
<evidence type="ECO:0000259" key="6">
    <source>
        <dbReference type="Pfam" id="PF01266"/>
    </source>
</evidence>
<evidence type="ECO:0000313" key="7">
    <source>
        <dbReference type="EMBL" id="CDP12469.1"/>
    </source>
</evidence>
<evidence type="ECO:0000313" key="8">
    <source>
        <dbReference type="Proteomes" id="UP000295252"/>
    </source>
</evidence>
<evidence type="ECO:0000256" key="3">
    <source>
        <dbReference type="ARBA" id="ARBA00022630"/>
    </source>
</evidence>
<keyword evidence="3" id="KW-0285">Flavoprotein</keyword>
<dbReference type="OMA" id="ANCESYS"/>
<keyword evidence="4" id="KW-0274">FAD</keyword>
<evidence type="ECO:0000256" key="2">
    <source>
        <dbReference type="ARBA" id="ARBA00010989"/>
    </source>
</evidence>
<comment type="similarity">
    <text evidence="2">Belongs to the MSOX/MTOX family.</text>
</comment>
<dbReference type="PhylomeDB" id="A0A068UW09"/>
<keyword evidence="5" id="KW-0560">Oxidoreductase</keyword>
<gene>
    <name evidence="7" type="ORF">GSCOC_T00036052001</name>
</gene>
<dbReference type="InterPro" id="IPR036188">
    <property type="entry name" value="FAD/NAD-bd_sf"/>
</dbReference>
<dbReference type="EMBL" id="HG739150">
    <property type="protein sequence ID" value="CDP12469.1"/>
    <property type="molecule type" value="Genomic_DNA"/>
</dbReference>
<keyword evidence="8" id="KW-1185">Reference proteome</keyword>